<feature type="compositionally biased region" description="Pro residues" evidence="7">
    <location>
        <begin position="122"/>
        <end position="133"/>
    </location>
</feature>
<evidence type="ECO:0000259" key="8">
    <source>
        <dbReference type="PROSITE" id="PS50001"/>
    </source>
</evidence>
<dbReference type="FunFam" id="2.30.30.40:FF:000075">
    <property type="entry name" value="phosphatidylinositol 3-kinase regulatory subunit alpha"/>
    <property type="match status" value="1"/>
</dbReference>
<dbReference type="CDD" id="cd09930">
    <property type="entry name" value="SH2_cSH2_p85_like"/>
    <property type="match status" value="1"/>
</dbReference>
<dbReference type="FunFam" id="3.30.505.10:FF:000014">
    <property type="entry name" value="Phosphatidylinositol 3-kinase regulatory subunit alpha"/>
    <property type="match status" value="1"/>
</dbReference>
<keyword evidence="2" id="KW-0597">Phosphoprotein</keyword>
<dbReference type="PANTHER" id="PTHR10155:SF3">
    <property type="entry name" value="PHOSPHATIDYLINOSITOL 3-KINASE REGULATORY SUBUNIT ALPHA"/>
    <property type="match status" value="1"/>
</dbReference>
<dbReference type="SUPFAM" id="SSF48350">
    <property type="entry name" value="GTPase activation domain, GAP"/>
    <property type="match status" value="1"/>
</dbReference>
<feature type="non-terminal residue" evidence="9">
    <location>
        <position position="1"/>
    </location>
</feature>
<feature type="compositionally biased region" description="Low complexity" evidence="7">
    <location>
        <begin position="638"/>
        <end position="652"/>
    </location>
</feature>
<gene>
    <name evidence="9" type="ORF">GSTENG00034908001</name>
</gene>
<evidence type="ECO:0000256" key="7">
    <source>
        <dbReference type="SAM" id="MobiDB-lite"/>
    </source>
</evidence>
<dbReference type="Gene3D" id="1.10.555.10">
    <property type="entry name" value="Rho GTPase activation protein"/>
    <property type="match status" value="1"/>
</dbReference>
<dbReference type="InterPro" id="IPR035020">
    <property type="entry name" value="PI3kinase_P85_cSH2"/>
</dbReference>
<dbReference type="InterPro" id="IPR036860">
    <property type="entry name" value="SH2_dom_sf"/>
</dbReference>
<evidence type="ECO:0000256" key="6">
    <source>
        <dbReference type="PROSITE-ProRule" id="PRU00191"/>
    </source>
</evidence>
<dbReference type="InterPro" id="IPR032498">
    <property type="entry name" value="PI3K_P85_iSH2"/>
</dbReference>
<dbReference type="GO" id="GO:0005942">
    <property type="term" value="C:phosphatidylinositol 3-kinase complex"/>
    <property type="evidence" value="ECO:0007669"/>
    <property type="project" value="TreeGrafter"/>
</dbReference>
<feature type="region of interest" description="Disordered" evidence="7">
    <location>
        <begin position="453"/>
        <end position="475"/>
    </location>
</feature>
<dbReference type="FunFam" id="3.30.505.10:FF:000006">
    <property type="entry name" value="Phosphatidylinositol 3-kinase regulatory subunit alpha"/>
    <property type="match status" value="1"/>
</dbReference>
<dbReference type="InterPro" id="IPR035022">
    <property type="entry name" value="PI3kinase_P85_nSH2"/>
</dbReference>
<dbReference type="Gene3D" id="3.30.505.10">
    <property type="entry name" value="SH2 domain"/>
    <property type="match status" value="2"/>
</dbReference>
<dbReference type="SMART" id="SM00324">
    <property type="entry name" value="RhoGAP"/>
    <property type="match status" value="1"/>
</dbReference>
<dbReference type="PRINTS" id="PR00401">
    <property type="entry name" value="SH2DOMAIN"/>
</dbReference>
<feature type="region of interest" description="Disordered" evidence="7">
    <location>
        <begin position="115"/>
        <end position="163"/>
    </location>
</feature>
<dbReference type="Pfam" id="PF16454">
    <property type="entry name" value="PI3K_P85_iSH2"/>
    <property type="match status" value="1"/>
</dbReference>
<dbReference type="GO" id="GO:0046935">
    <property type="term" value="F:1-phosphatidylinositol-3-kinase regulator activity"/>
    <property type="evidence" value="ECO:0007669"/>
    <property type="project" value="TreeGrafter"/>
</dbReference>
<dbReference type="GO" id="GO:0008286">
    <property type="term" value="P:insulin receptor signaling pathway"/>
    <property type="evidence" value="ECO:0007669"/>
    <property type="project" value="TreeGrafter"/>
</dbReference>
<dbReference type="CDD" id="cd09942">
    <property type="entry name" value="SH2_nSH2_p85_like"/>
    <property type="match status" value="1"/>
</dbReference>
<evidence type="ECO:0000256" key="3">
    <source>
        <dbReference type="ARBA" id="ARBA00022737"/>
    </source>
</evidence>
<dbReference type="Gene3D" id="1.10.287.1490">
    <property type="match status" value="1"/>
</dbReference>
<dbReference type="InterPro" id="IPR000198">
    <property type="entry name" value="RhoGAP_dom"/>
</dbReference>
<dbReference type="CDD" id="cd12924">
    <property type="entry name" value="iSH2_PIK3R1"/>
    <property type="match status" value="1"/>
</dbReference>
<dbReference type="AlphaFoldDB" id="Q4RG94"/>
<evidence type="ECO:0000256" key="2">
    <source>
        <dbReference type="ARBA" id="ARBA00022553"/>
    </source>
</evidence>
<dbReference type="InterPro" id="IPR008936">
    <property type="entry name" value="Rho_GTPase_activation_prot"/>
</dbReference>
<dbReference type="InterPro" id="IPR036028">
    <property type="entry name" value="SH3-like_dom_sf"/>
</dbReference>
<comment type="similarity">
    <text evidence="1">Belongs to the PI3K p85 subunit family.</text>
</comment>
<reference evidence="9" key="1">
    <citation type="journal article" date="2004" name="Nature">
        <title>Genome duplication in the teleost fish Tetraodon nigroviridis reveals the early vertebrate proto-karyotype.</title>
        <authorList>
            <person name="Jaillon O."/>
            <person name="Aury J.-M."/>
            <person name="Brunet F."/>
            <person name="Petit J.-L."/>
            <person name="Stange-Thomann N."/>
            <person name="Mauceli E."/>
            <person name="Bouneau L."/>
            <person name="Fischer C."/>
            <person name="Ozouf-Costaz C."/>
            <person name="Bernot A."/>
            <person name="Nicaud S."/>
            <person name="Jaffe D."/>
            <person name="Fisher S."/>
            <person name="Lutfalla G."/>
            <person name="Dossat C."/>
            <person name="Segurens B."/>
            <person name="Dasilva C."/>
            <person name="Salanoubat M."/>
            <person name="Levy M."/>
            <person name="Boudet N."/>
            <person name="Castellano S."/>
            <person name="Anthouard V."/>
            <person name="Jubin C."/>
            <person name="Castelli V."/>
            <person name="Katinka M."/>
            <person name="Vacherie B."/>
            <person name="Biemont C."/>
            <person name="Skalli Z."/>
            <person name="Cattolico L."/>
            <person name="Poulain J."/>
            <person name="De Berardinis V."/>
            <person name="Cruaud C."/>
            <person name="Duprat S."/>
            <person name="Brottier P."/>
            <person name="Coutanceau J.-P."/>
            <person name="Gouzy J."/>
            <person name="Parra G."/>
            <person name="Lardier G."/>
            <person name="Chapple C."/>
            <person name="McKernan K.J."/>
            <person name="McEwan P."/>
            <person name="Bosak S."/>
            <person name="Kellis M."/>
            <person name="Volff J.-N."/>
            <person name="Guigo R."/>
            <person name="Zody M.C."/>
            <person name="Mesirov J."/>
            <person name="Lindblad-Toh K."/>
            <person name="Birren B."/>
            <person name="Nusbaum C."/>
            <person name="Kahn D."/>
            <person name="Robinson-Rechavi M."/>
            <person name="Laudet V."/>
            <person name="Schachter V."/>
            <person name="Quetier F."/>
            <person name="Saurin W."/>
            <person name="Scarpelli C."/>
            <person name="Wincker P."/>
            <person name="Lander E.S."/>
            <person name="Weissenbach J."/>
            <person name="Roest Crollius H."/>
        </authorList>
    </citation>
    <scope>NUCLEOTIDE SEQUENCE [LARGE SCALE GENOMIC DNA]</scope>
</reference>
<feature type="region of interest" description="Disordered" evidence="7">
    <location>
        <begin position="623"/>
        <end position="652"/>
    </location>
</feature>
<evidence type="ECO:0000256" key="1">
    <source>
        <dbReference type="ARBA" id="ARBA00009442"/>
    </source>
</evidence>
<evidence type="ECO:0000313" key="9">
    <source>
        <dbReference type="EMBL" id="CAG12588.1"/>
    </source>
</evidence>
<dbReference type="SUPFAM" id="SSF55550">
    <property type="entry name" value="SH2 domain"/>
    <property type="match status" value="2"/>
</dbReference>
<protein>
    <submittedName>
        <fullName evidence="9">(spotted green pufferfish) hypothetical protein</fullName>
    </submittedName>
</protein>
<name>Q4RG94_TETNG</name>
<dbReference type="PROSITE" id="PS50001">
    <property type="entry name" value="SH2"/>
    <property type="match status" value="2"/>
</dbReference>
<feature type="region of interest" description="Disordered" evidence="7">
    <location>
        <begin position="316"/>
        <end position="353"/>
    </location>
</feature>
<dbReference type="SUPFAM" id="SSF50044">
    <property type="entry name" value="SH3-domain"/>
    <property type="match status" value="1"/>
</dbReference>
<sequence>MSSEGFQYRALYDYKKEREEDIDLHVGDVLLVSRGALLALGCSSGAEERPSEIGWLPGFNETTQVVGVAAQRLPAAPPRWPADPPPAAAAGSPHLCFVCARQEKGDFPGTYVEFIGRKRMSPPTPKPRPPRPPSASARADSESEGSLLPDLAEQFGPPDTAPPLLTRLMEAIENRGLEAPGVYQGLSAGGLDVRQLADAGELFLLLLSLSSEPLGRFSHRWVCFSDLEQLDVPSLCCGVVRFLQDLPGPILPSVLQADMIRAVQGEMAALAPPRRCANLHPFAVEPLCPCLRARRGPGPGGLRSGVEMRGQLVQLPRPARPDPAQPGAPPGSPLPARVQKPAEPSEPGGELQPGAVQTQLRVSSASGSLCSAPATAAGSPPLWNKTEPLSSLDSSISIPALSQSSLCLSDLLCSTITLFLFVLFRSESSLDLLVQVLEVLITSELNMNQAAPETDARLALSPEGPEMERDEGAEAPRGRDKILCYINMQSPALPPKPVKCSTPAPPSSFNNSISLQDAEWYWGDISREEVNEKLRDTADGTFLVRDASTKMHGDYTLTLRKGGNNKLIKIFHREGKYGFSDPLTFSSVVELINHYRHESLAQYNPKLDVKLLYPVSKHQQDQVVTGGQHRGRGEKAARVPPAVPGEEPGVRPAVRGVHQDLTGTWSASGAPPERLRSFLFLHQKFSFCSLLTPQLIFLPQEIQMKRTAIEAFNETIKIFEEQCQTQERFSKEYIDKFRREGNDKEIQRIMENYDKLKSRISEIVDSKRHLEVDLKKQAADYREIDKKMNSIKPDLIQLRKTRDQYLMWLTQKGVRQRKLNEWLGLKNETTEDEYSMVEDEEDLPHHDERLWRLGNINRTQAESLLRGKRDGTFLVRDSSKAGCYACSVVVDGEVKHCVINKTSTGFGFAEPYNLYASLKELVLHYQHTSLVQHNDSLNVTLAFPVYSPQRR</sequence>
<dbReference type="SMART" id="SM00252">
    <property type="entry name" value="SH2"/>
    <property type="match status" value="2"/>
</dbReference>
<dbReference type="PRINTS" id="PR00678">
    <property type="entry name" value="PI3KINASEP85"/>
</dbReference>
<feature type="compositionally biased region" description="Pro residues" evidence="7">
    <location>
        <begin position="321"/>
        <end position="333"/>
    </location>
</feature>
<evidence type="ECO:0000256" key="5">
    <source>
        <dbReference type="ARBA" id="ARBA00023288"/>
    </source>
</evidence>
<evidence type="ECO:0000256" key="4">
    <source>
        <dbReference type="ARBA" id="ARBA00022999"/>
    </source>
</evidence>
<feature type="compositionally biased region" description="Basic and acidic residues" evidence="7">
    <location>
        <begin position="466"/>
        <end position="475"/>
    </location>
</feature>
<dbReference type="PANTHER" id="PTHR10155">
    <property type="entry name" value="PHOSPHATIDYLINOSITOL 3-KINASE REGULATORY SUBUNIT"/>
    <property type="match status" value="1"/>
</dbReference>
<feature type="domain" description="SH2" evidence="8">
    <location>
        <begin position="851"/>
        <end position="945"/>
    </location>
</feature>
<dbReference type="OrthoDB" id="3175255at2759"/>
<dbReference type="Pfam" id="PF00017">
    <property type="entry name" value="SH2"/>
    <property type="match status" value="2"/>
</dbReference>
<dbReference type="KEGG" id="tng:GSTEN00034908G001"/>
<keyword evidence="3" id="KW-0677">Repeat</keyword>
<dbReference type="InterPro" id="IPR044124">
    <property type="entry name" value="ISH2_PIK3R1"/>
</dbReference>
<dbReference type="EMBL" id="CAAE01015104">
    <property type="protein sequence ID" value="CAG12588.1"/>
    <property type="molecule type" value="Genomic_DNA"/>
</dbReference>
<dbReference type="InterPro" id="IPR000980">
    <property type="entry name" value="SH2"/>
</dbReference>
<dbReference type="GO" id="GO:0046854">
    <property type="term" value="P:phosphatidylinositol phosphate biosynthetic process"/>
    <property type="evidence" value="ECO:0007669"/>
    <property type="project" value="TreeGrafter"/>
</dbReference>
<reference evidence="9" key="2">
    <citation type="submission" date="2004-02" db="EMBL/GenBank/DDBJ databases">
        <authorList>
            <consortium name="Genoscope"/>
            <consortium name="Whitehead Institute Centre for Genome Research"/>
        </authorList>
    </citation>
    <scope>NUCLEOTIDE SEQUENCE</scope>
</reference>
<dbReference type="Gene3D" id="2.30.30.40">
    <property type="entry name" value="SH3 Domains"/>
    <property type="match status" value="1"/>
</dbReference>
<feature type="domain" description="SH2" evidence="8">
    <location>
        <begin position="520"/>
        <end position="615"/>
    </location>
</feature>
<organism evidence="9">
    <name type="scientific">Tetraodon nigroviridis</name>
    <name type="common">Spotted green pufferfish</name>
    <name type="synonym">Chelonodon nigroviridis</name>
    <dbReference type="NCBI Taxonomy" id="99883"/>
    <lineage>
        <taxon>Eukaryota</taxon>
        <taxon>Metazoa</taxon>
        <taxon>Chordata</taxon>
        <taxon>Craniata</taxon>
        <taxon>Vertebrata</taxon>
        <taxon>Euteleostomi</taxon>
        <taxon>Actinopterygii</taxon>
        <taxon>Neopterygii</taxon>
        <taxon>Teleostei</taxon>
        <taxon>Neoteleostei</taxon>
        <taxon>Acanthomorphata</taxon>
        <taxon>Eupercaria</taxon>
        <taxon>Tetraodontiformes</taxon>
        <taxon>Tetradontoidea</taxon>
        <taxon>Tetraodontidae</taxon>
        <taxon>Tetraodon</taxon>
    </lineage>
</organism>
<proteinExistence type="inferred from homology"/>
<accession>Q4RG94</accession>
<keyword evidence="4 6" id="KW-0727">SH2 domain</keyword>
<keyword evidence="5" id="KW-0449">Lipoprotein</keyword>
<comment type="caution">
    <text evidence="9">The sequence shown here is derived from an EMBL/GenBank/DDBJ whole genome shotgun (WGS) entry which is preliminary data.</text>
</comment>